<feature type="region of interest" description="Disordered" evidence="6">
    <location>
        <begin position="1"/>
        <end position="29"/>
    </location>
</feature>
<dbReference type="RefSeq" id="XP_009050862.1">
    <property type="nucleotide sequence ID" value="XM_009052614.1"/>
</dbReference>
<dbReference type="Proteomes" id="UP000030746">
    <property type="component" value="Unassembled WGS sequence"/>
</dbReference>
<dbReference type="PANTHER" id="PTHR44499">
    <property type="entry name" value="JOUBERIN"/>
    <property type="match status" value="1"/>
</dbReference>
<feature type="region of interest" description="Disordered" evidence="6">
    <location>
        <begin position="626"/>
        <end position="649"/>
    </location>
</feature>
<dbReference type="InterPro" id="IPR015943">
    <property type="entry name" value="WD40/YVTN_repeat-like_dom_sf"/>
</dbReference>
<dbReference type="SMART" id="SM00326">
    <property type="entry name" value="SH3"/>
    <property type="match status" value="1"/>
</dbReference>
<feature type="repeat" description="WD" evidence="5">
    <location>
        <begin position="430"/>
        <end position="462"/>
    </location>
</feature>
<evidence type="ECO:0000313" key="8">
    <source>
        <dbReference type="EMBL" id="ESO98402.1"/>
    </source>
</evidence>
<dbReference type="GO" id="GO:0044458">
    <property type="term" value="P:motile cilium assembly"/>
    <property type="evidence" value="ECO:0007669"/>
    <property type="project" value="TreeGrafter"/>
</dbReference>
<dbReference type="InterPro" id="IPR020472">
    <property type="entry name" value="WD40_PAC1"/>
</dbReference>
<dbReference type="PROSITE" id="PS50002">
    <property type="entry name" value="SH3"/>
    <property type="match status" value="1"/>
</dbReference>
<dbReference type="OMA" id="KSVIPEW"/>
<dbReference type="PRINTS" id="PR00452">
    <property type="entry name" value="SH3DOMAIN"/>
</dbReference>
<evidence type="ECO:0000256" key="3">
    <source>
        <dbReference type="ARBA" id="ARBA00022737"/>
    </source>
</evidence>
<evidence type="ECO:0000256" key="2">
    <source>
        <dbReference type="ARBA" id="ARBA00022574"/>
    </source>
</evidence>
<dbReference type="PROSITE" id="PS00678">
    <property type="entry name" value="WD_REPEATS_1"/>
    <property type="match status" value="2"/>
</dbReference>
<evidence type="ECO:0000313" key="9">
    <source>
        <dbReference type="Proteomes" id="UP000030746"/>
    </source>
</evidence>
<proteinExistence type="predicted"/>
<evidence type="ECO:0000256" key="1">
    <source>
        <dbReference type="ARBA" id="ARBA00022443"/>
    </source>
</evidence>
<dbReference type="Gene3D" id="2.30.30.40">
    <property type="entry name" value="SH3 Domains"/>
    <property type="match status" value="1"/>
</dbReference>
<keyword evidence="3" id="KW-0677">Repeat</keyword>
<dbReference type="HOGENOM" id="CLU_007778_0_0_1"/>
<dbReference type="Pfam" id="PF00018">
    <property type="entry name" value="SH3_1"/>
    <property type="match status" value="1"/>
</dbReference>
<dbReference type="Pfam" id="PF00400">
    <property type="entry name" value="WD40"/>
    <property type="match status" value="3"/>
</dbReference>
<dbReference type="InterPro" id="IPR052803">
    <property type="entry name" value="Cilium-Associated_Jouberin"/>
</dbReference>
<dbReference type="GO" id="GO:0036064">
    <property type="term" value="C:ciliary basal body"/>
    <property type="evidence" value="ECO:0007669"/>
    <property type="project" value="TreeGrafter"/>
</dbReference>
<feature type="compositionally biased region" description="Basic and acidic residues" evidence="6">
    <location>
        <begin position="628"/>
        <end position="641"/>
    </location>
</feature>
<dbReference type="InterPro" id="IPR001680">
    <property type="entry name" value="WD40_rpt"/>
</dbReference>
<dbReference type="PANTHER" id="PTHR44499:SF1">
    <property type="entry name" value="JOUBERIN"/>
    <property type="match status" value="1"/>
</dbReference>
<dbReference type="InterPro" id="IPR001452">
    <property type="entry name" value="SH3_domain"/>
</dbReference>
<protein>
    <recommendedName>
        <fullName evidence="7">SH3 domain-containing protein</fullName>
    </recommendedName>
</protein>
<gene>
    <name evidence="8" type="ORF">LOTGIDRAFT_62094</name>
</gene>
<feature type="non-terminal residue" evidence="8">
    <location>
        <position position="793"/>
    </location>
</feature>
<dbReference type="PROSITE" id="PS50082">
    <property type="entry name" value="WD_REPEATS_2"/>
    <property type="match status" value="3"/>
</dbReference>
<dbReference type="CDD" id="cd00200">
    <property type="entry name" value="WD40"/>
    <property type="match status" value="1"/>
</dbReference>
<keyword evidence="9" id="KW-1185">Reference proteome</keyword>
<dbReference type="PRINTS" id="PR00320">
    <property type="entry name" value="GPROTEINBRPT"/>
</dbReference>
<dbReference type="InterPro" id="IPR019775">
    <property type="entry name" value="WD40_repeat_CS"/>
</dbReference>
<evidence type="ECO:0000256" key="5">
    <source>
        <dbReference type="PROSITE-ProRule" id="PRU00221"/>
    </source>
</evidence>
<dbReference type="KEGG" id="lgi:LOTGIDRAFT_62094"/>
<keyword evidence="1 4" id="KW-0728">SH3 domain</keyword>
<dbReference type="CTD" id="20251645"/>
<reference evidence="8 9" key="1">
    <citation type="journal article" date="2013" name="Nature">
        <title>Insights into bilaterian evolution from three spiralian genomes.</title>
        <authorList>
            <person name="Simakov O."/>
            <person name="Marletaz F."/>
            <person name="Cho S.J."/>
            <person name="Edsinger-Gonzales E."/>
            <person name="Havlak P."/>
            <person name="Hellsten U."/>
            <person name="Kuo D.H."/>
            <person name="Larsson T."/>
            <person name="Lv J."/>
            <person name="Arendt D."/>
            <person name="Savage R."/>
            <person name="Osoegawa K."/>
            <person name="de Jong P."/>
            <person name="Grimwood J."/>
            <person name="Chapman J.A."/>
            <person name="Shapiro H."/>
            <person name="Aerts A."/>
            <person name="Otillar R.P."/>
            <person name="Terry A.Y."/>
            <person name="Boore J.L."/>
            <person name="Grigoriev I.V."/>
            <person name="Lindberg D.R."/>
            <person name="Seaver E.C."/>
            <person name="Weisblat D.A."/>
            <person name="Putnam N.H."/>
            <person name="Rokhsar D.S."/>
        </authorList>
    </citation>
    <scope>NUCLEOTIDE SEQUENCE [LARGE SCALE GENOMIC DNA]</scope>
</reference>
<dbReference type="InterPro" id="IPR036028">
    <property type="entry name" value="SH3-like_dom_sf"/>
</dbReference>
<dbReference type="STRING" id="225164.V4AMM8"/>
<dbReference type="Gene3D" id="2.130.10.10">
    <property type="entry name" value="YVTN repeat-like/Quinoprotein amine dehydrogenase"/>
    <property type="match status" value="1"/>
</dbReference>
<dbReference type="SUPFAM" id="SSF50978">
    <property type="entry name" value="WD40 repeat-like"/>
    <property type="match status" value="1"/>
</dbReference>
<evidence type="ECO:0000256" key="6">
    <source>
        <dbReference type="SAM" id="MobiDB-lite"/>
    </source>
</evidence>
<feature type="compositionally biased region" description="Basic residues" evidence="6">
    <location>
        <begin position="1"/>
        <end position="13"/>
    </location>
</feature>
<dbReference type="AlphaFoldDB" id="V4AMM8"/>
<dbReference type="SMART" id="SM00320">
    <property type="entry name" value="WD40"/>
    <property type="match status" value="7"/>
</dbReference>
<dbReference type="OrthoDB" id="2096344at2759"/>
<evidence type="ECO:0000259" key="7">
    <source>
        <dbReference type="PROSITE" id="PS50002"/>
    </source>
</evidence>
<dbReference type="FunFam" id="2.30.30.40:FF:000072">
    <property type="entry name" value="Unconventional Myosin IB"/>
    <property type="match status" value="1"/>
</dbReference>
<name>V4AMM8_LOTGI</name>
<feature type="non-terminal residue" evidence="8">
    <location>
        <position position="1"/>
    </location>
</feature>
<dbReference type="SUPFAM" id="SSF50044">
    <property type="entry name" value="SH3-domain"/>
    <property type="match status" value="1"/>
</dbReference>
<feature type="repeat" description="WD" evidence="5">
    <location>
        <begin position="342"/>
        <end position="376"/>
    </location>
</feature>
<evidence type="ECO:0000256" key="4">
    <source>
        <dbReference type="PROSITE-ProRule" id="PRU00192"/>
    </source>
</evidence>
<dbReference type="GeneID" id="20251645"/>
<organism evidence="8 9">
    <name type="scientific">Lottia gigantea</name>
    <name type="common">Giant owl limpet</name>
    <dbReference type="NCBI Taxonomy" id="225164"/>
    <lineage>
        <taxon>Eukaryota</taxon>
        <taxon>Metazoa</taxon>
        <taxon>Spiralia</taxon>
        <taxon>Lophotrochozoa</taxon>
        <taxon>Mollusca</taxon>
        <taxon>Gastropoda</taxon>
        <taxon>Patellogastropoda</taxon>
        <taxon>Lottioidea</taxon>
        <taxon>Lottiidae</taxon>
        <taxon>Lottia</taxon>
    </lineage>
</organism>
<dbReference type="InterPro" id="IPR036322">
    <property type="entry name" value="WD40_repeat_dom_sf"/>
</dbReference>
<feature type="repeat" description="WD" evidence="5">
    <location>
        <begin position="383"/>
        <end position="418"/>
    </location>
</feature>
<sequence length="793" mass="91734">ETPKKMKRKKKKPKEVTEEVSQPEEELSPREIEDEGKILAVMIHRTDKLKNNFYIQHPLVRVHIVDQITGHYLVKQHQDRAVTSYYETRADHLEEILPIMTQPFVFRQQKSTLPVWEELLVFNENFNYFIQDRPQVIVFFELIDFVSMNKASRQYEGNKSAGGWHRIAWAFLKIFGGNEELNVDKKVRLQLFEPPNNYKLKTSQVELFQWWQNTIRESYPSTLYVTIKGINSPNMVEPSTRSMFPTQEELGKMTYEDLQRSMNLTSKTHEESKRPLTMWNRLHGQTCRIPNHHMMSLKAGRKGCFVLRFSHDGRSLACACRDTETYPIIIYDIPSGELVGELTGHFGIVYDLCWSKRDTHLLSASNDGTARIWNVKKFLEDHVLPHPTFVYTAQFHPKIDSVIVTGAFDQVIRVWDVEGENEDDYLKQEIEDHQGHVNSVCFDEEGEKLYSADSKGVIMVWNTYIDPRRGYITNCTKYQEIKEPSIKDTPINYMKMHPSGRKLLVHCRDNIIRLFDLRVQRVIQFYIGSLNFRDKLRSAISPCGTFVFAGSEDNIAYVWNTDSGDQVAKYSELNYNQPVTDVEYHPRDHIIALCSIGENQPVLLYKYDPNTALLEADEALVATARTMESPRRTHRKDDPERQTFSPEPTSARILTKDQFYAHEANRYHNVLKKLETVTLGGDPTLFSPHAPPTMSSVMQQQTFNSQSLYMKDADSSWRPGFSDIGRNSAPVGRSPPKKMVVAICDYKGQRSDELSVFKGDVIRLLYKDSANWWMGELANGQQGYFPANYVAVE</sequence>
<dbReference type="PROSITE" id="PS50294">
    <property type="entry name" value="WD_REPEATS_REGION"/>
    <property type="match status" value="3"/>
</dbReference>
<keyword evidence="2 5" id="KW-0853">WD repeat</keyword>
<dbReference type="EMBL" id="KB201262">
    <property type="protein sequence ID" value="ESO98402.1"/>
    <property type="molecule type" value="Genomic_DNA"/>
</dbReference>
<feature type="domain" description="SH3" evidence="7">
    <location>
        <begin position="735"/>
        <end position="793"/>
    </location>
</feature>
<accession>V4AMM8</accession>